<protein>
    <submittedName>
        <fullName evidence="1">Helix-turn-helix DNA binding domain protein</fullName>
    </submittedName>
</protein>
<dbReference type="KEGG" id="vg:80020163"/>
<gene>
    <name evidence="1" type="primary">31</name>
    <name evidence="1" type="ORF">SEA_SPARTOI_31</name>
</gene>
<proteinExistence type="predicted"/>
<dbReference type="GeneID" id="80020163"/>
<sequence length="82" mass="9107">MSKPRVAFGLNALAEHLGTSKQNLYQLVAKHQPPHSVEIQAGNKTIKGYDKDALKKWYDNLPGRITAATKAGNKTYRARKDS</sequence>
<dbReference type="EMBL" id="MK061416">
    <property type="protein sequence ID" value="AZF88215.1"/>
    <property type="molecule type" value="Genomic_DNA"/>
</dbReference>
<evidence type="ECO:0000313" key="1">
    <source>
        <dbReference type="EMBL" id="AZF88215.1"/>
    </source>
</evidence>
<reference evidence="1 2" key="1">
    <citation type="submission" date="2018-10" db="EMBL/GenBank/DDBJ databases">
        <authorList>
            <person name="Smith K."/>
            <person name="Ring A."/>
            <person name="Cross T."/>
            <person name="Beshay M."/>
            <person name="Miah F."/>
            <person name="Nowoslaski J."/>
            <person name="Mia S."/>
            <person name="Micha L."/>
            <person name="Baxter C."/>
            <person name="Ahmad Z."/>
            <person name="Sunnen C.N."/>
            <person name="Janetopoulos C."/>
            <person name="Garlena R.A."/>
            <person name="Russell D.A."/>
            <person name="Pope W.H."/>
            <person name="Jacobs-Sera D."/>
            <person name="Hatfull G.F."/>
        </authorList>
    </citation>
    <scope>NUCLEOTIDE SEQUENCE [LARGE SCALE GENOMIC DNA]</scope>
</reference>
<name>A0A5K7NK96_9CAUD</name>
<dbReference type="RefSeq" id="YP_010755507.1">
    <property type="nucleotide sequence ID" value="NC_073471.1"/>
</dbReference>
<organism evidence="1 2">
    <name type="scientific">Rothia phage Spartoi</name>
    <dbReference type="NCBI Taxonomy" id="2483661"/>
    <lineage>
        <taxon>Viruses</taxon>
        <taxon>Duplodnaviria</taxon>
        <taxon>Heunggongvirae</taxon>
        <taxon>Uroviricota</taxon>
        <taxon>Caudoviricetes</taxon>
        <taxon>Spartoivirus</taxon>
        <taxon>Spartoivirus spartoi</taxon>
    </lineage>
</organism>
<evidence type="ECO:0000313" key="2">
    <source>
        <dbReference type="Proteomes" id="UP000325457"/>
    </source>
</evidence>
<dbReference type="Proteomes" id="UP000325457">
    <property type="component" value="Segment"/>
</dbReference>
<keyword evidence="2" id="KW-1185">Reference proteome</keyword>
<accession>A0A5K7NK96</accession>